<accession>B8M0B5</accession>
<dbReference type="PhylomeDB" id="B8M0B5"/>
<reference evidence="8" key="1">
    <citation type="journal article" date="2015" name="Genome Announc.">
        <title>Genome sequence of the AIDS-associated pathogen Penicillium marneffei (ATCC18224) and its near taxonomic relative Talaromyces stipitatus (ATCC10500).</title>
        <authorList>
            <person name="Nierman W.C."/>
            <person name="Fedorova-Abrams N.D."/>
            <person name="Andrianopoulos A."/>
        </authorList>
    </citation>
    <scope>NUCLEOTIDE SEQUENCE [LARGE SCALE GENOMIC DNA]</scope>
    <source>
        <strain evidence="8">ATCC 10500 / CBS 375.48 / QM 6759 / NRRL 1006</strain>
    </source>
</reference>
<dbReference type="GO" id="GO:0047499">
    <property type="term" value="F:calcium-independent phospholipase A2 activity"/>
    <property type="evidence" value="ECO:0007669"/>
    <property type="project" value="TreeGrafter"/>
</dbReference>
<dbReference type="InterPro" id="IPR017907">
    <property type="entry name" value="Znf_RING_CS"/>
</dbReference>
<feature type="short sequence motif" description="DGA/G" evidence="5">
    <location>
        <begin position="653"/>
        <end position="655"/>
    </location>
</feature>
<dbReference type="RefSeq" id="XP_002478175.1">
    <property type="nucleotide sequence ID" value="XM_002478130.1"/>
</dbReference>
<dbReference type="GO" id="GO:0046486">
    <property type="term" value="P:glycerolipid metabolic process"/>
    <property type="evidence" value="ECO:0007669"/>
    <property type="project" value="UniProtKB-ARBA"/>
</dbReference>
<evidence type="ECO:0000313" key="8">
    <source>
        <dbReference type="Proteomes" id="UP000001745"/>
    </source>
</evidence>
<proteinExistence type="predicted"/>
<dbReference type="GO" id="GO:0016042">
    <property type="term" value="P:lipid catabolic process"/>
    <property type="evidence" value="ECO:0007669"/>
    <property type="project" value="UniProtKB-UniRule"/>
</dbReference>
<dbReference type="Gene3D" id="3.40.1090.10">
    <property type="entry name" value="Cytosolic phospholipase A2 catalytic domain"/>
    <property type="match status" value="1"/>
</dbReference>
<evidence type="ECO:0000256" key="4">
    <source>
        <dbReference type="ARBA" id="ARBA00023098"/>
    </source>
</evidence>
<dbReference type="eggNOG" id="KOG4231">
    <property type="taxonomic scope" value="Eukaryota"/>
</dbReference>
<dbReference type="GO" id="GO:0019369">
    <property type="term" value="P:arachidonate metabolic process"/>
    <property type="evidence" value="ECO:0007669"/>
    <property type="project" value="TreeGrafter"/>
</dbReference>
<dbReference type="PROSITE" id="PS00518">
    <property type="entry name" value="ZF_RING_1"/>
    <property type="match status" value="1"/>
</dbReference>
<feature type="domain" description="PNPLA" evidence="6">
    <location>
        <begin position="470"/>
        <end position="666"/>
    </location>
</feature>
<evidence type="ECO:0000259" key="6">
    <source>
        <dbReference type="PROSITE" id="PS51635"/>
    </source>
</evidence>
<keyword evidence="1" id="KW-0479">Metal-binding</keyword>
<keyword evidence="5" id="KW-0442">Lipid degradation</keyword>
<evidence type="ECO:0000313" key="7">
    <source>
        <dbReference type="EMBL" id="EED21212.1"/>
    </source>
</evidence>
<name>B8M0B5_TALSN</name>
<keyword evidence="2" id="KW-0863">Zinc-finger</keyword>
<keyword evidence="3" id="KW-0862">Zinc</keyword>
<organism evidence="7 8">
    <name type="scientific">Talaromyces stipitatus (strain ATCC 10500 / CBS 375.48 / QM 6759 / NRRL 1006)</name>
    <name type="common">Penicillium stipitatum</name>
    <dbReference type="NCBI Taxonomy" id="441959"/>
    <lineage>
        <taxon>Eukaryota</taxon>
        <taxon>Fungi</taxon>
        <taxon>Dikarya</taxon>
        <taxon>Ascomycota</taxon>
        <taxon>Pezizomycotina</taxon>
        <taxon>Eurotiomycetes</taxon>
        <taxon>Eurotiomycetidae</taxon>
        <taxon>Eurotiales</taxon>
        <taxon>Trichocomaceae</taxon>
        <taxon>Talaromyces</taxon>
        <taxon>Talaromyces sect. Talaromyces</taxon>
    </lineage>
</organism>
<dbReference type="HOGENOM" id="CLU_003059_1_1_1"/>
<dbReference type="Pfam" id="PF01734">
    <property type="entry name" value="Patatin"/>
    <property type="match status" value="1"/>
</dbReference>
<dbReference type="InParanoid" id="B8M0B5"/>
<dbReference type="InterPro" id="IPR016035">
    <property type="entry name" value="Acyl_Trfase/lysoPLipase"/>
</dbReference>
<keyword evidence="4 5" id="KW-0443">Lipid metabolism</keyword>
<dbReference type="SUPFAM" id="SSF52151">
    <property type="entry name" value="FabD/lysophospholipase-like"/>
    <property type="match status" value="1"/>
</dbReference>
<evidence type="ECO:0000256" key="1">
    <source>
        <dbReference type="ARBA" id="ARBA00022723"/>
    </source>
</evidence>
<dbReference type="VEuPathDB" id="FungiDB:TSTA_084430"/>
<dbReference type="Proteomes" id="UP000001745">
    <property type="component" value="Unassembled WGS sequence"/>
</dbReference>
<dbReference type="GO" id="GO:0016020">
    <property type="term" value="C:membrane"/>
    <property type="evidence" value="ECO:0007669"/>
    <property type="project" value="TreeGrafter"/>
</dbReference>
<feature type="short sequence motif" description="GXSXG" evidence="5">
    <location>
        <begin position="507"/>
        <end position="511"/>
    </location>
</feature>
<dbReference type="GeneID" id="8101536"/>
<feature type="active site" description="Proton acceptor" evidence="5">
    <location>
        <position position="653"/>
    </location>
</feature>
<dbReference type="PANTHER" id="PTHR24185:SF8">
    <property type="entry name" value="PNPLA DOMAIN-CONTAINING PROTEIN"/>
    <property type="match status" value="1"/>
</dbReference>
<dbReference type="PANTHER" id="PTHR24185">
    <property type="entry name" value="CALCIUM-INDEPENDENT PHOSPHOLIPASE A2-GAMMA"/>
    <property type="match status" value="1"/>
</dbReference>
<evidence type="ECO:0000256" key="3">
    <source>
        <dbReference type="ARBA" id="ARBA00022833"/>
    </source>
</evidence>
<feature type="short sequence motif" description="GXGXXG" evidence="5">
    <location>
        <begin position="474"/>
        <end position="479"/>
    </location>
</feature>
<dbReference type="PROSITE" id="PS51635">
    <property type="entry name" value="PNPLA"/>
    <property type="match status" value="1"/>
</dbReference>
<dbReference type="GO" id="GO:0008270">
    <property type="term" value="F:zinc ion binding"/>
    <property type="evidence" value="ECO:0007669"/>
    <property type="project" value="UniProtKB-KW"/>
</dbReference>
<evidence type="ECO:0000256" key="5">
    <source>
        <dbReference type="PROSITE-ProRule" id="PRU01161"/>
    </source>
</evidence>
<dbReference type="InterPro" id="IPR002641">
    <property type="entry name" value="PNPLA_dom"/>
</dbReference>
<dbReference type="AlphaFoldDB" id="B8M0B5"/>
<evidence type="ECO:0000256" key="2">
    <source>
        <dbReference type="ARBA" id="ARBA00022771"/>
    </source>
</evidence>
<dbReference type="CDD" id="cd07199">
    <property type="entry name" value="Pat17_PNPLA8_PNPLA9_like"/>
    <property type="match status" value="1"/>
</dbReference>
<dbReference type="STRING" id="441959.B8M0B5"/>
<keyword evidence="8" id="KW-1185">Reference proteome</keyword>
<dbReference type="EMBL" id="EQ962653">
    <property type="protein sequence ID" value="EED21212.1"/>
    <property type="molecule type" value="Genomic_DNA"/>
</dbReference>
<dbReference type="OMA" id="VICIFAE"/>
<dbReference type="OrthoDB" id="194358at2759"/>
<sequence>MACKHISWLEVVEDSSGERSIVNTTRLDRIIQELPNSPNQYPRLVHFIGTKNKDQALRNVFPNNNFGRKYEKGDTNLRVDNTTINTPTPLLISDSNPFRGFTASSRAQCHVNHTHTFTWATDSASISDVIFTRLLFPFSDLICIFADDFASLESVALRISSWMSSHNPRQEMKSQLLIVVSETGPLDSLRDEDFRLMLHSNGRDPGEMFSTIKIFRLAGEYLSPLARYQRLKDRVYELTSRRYITRKEMGYDFSFIHFSAFFDSAILHTAENNTPFNFIAMSRLGRQSMADDMGHVRRFLELALGFDGPYEAIALFIASCILVDAYPRRMHYFPPRTILDFVYRDKLIAALSSNLTAGCIRFIISQIETNLIKFGDEIKSGKTSLELHIRNMKELAYFFAPYRTNTSCLFCLARPPERHLSCGHAICDICIRRNGKEVVGRQDRYLVSCSFDNGKLTADLKPKTAGVRMISIDGGGTRGVAPLAFMKMVEDSMPGCPLHEQIDYAAGSSSGGLIVLGIFYKQWKPQKGKQLFLSMAERCFQRPKSAYECVQSTLRWLISDGFYDESKLESILQEMFPGRLFDHLPDTISGTRFALTATSTGNSRWIFGNYNAGIFKSRNADYDLVRVDNVQEEVYAWEAGRATSAAPVGTYWDGGLVFPDPVKLAMFESERLWPESIPDVVISLGTGIQPKTKNDRNSLRRLWEGFMDMLDGQSHSRDTEKALERYIRGSFFRLNTMLQLPIRLDNLKDLEELSRTVHISPKSRRDTASAALALLLSNFYLSLDRSPRFELGLYYYSASIRCRTDCKAIISALTHLYPMPKKFVTESGALGELCCDDICESCYRYRKQVTIVVRHPDDYVTISVKMDNGIERKISGFPQRMSWFQKQEGLNNKFGSEDHDIPGAFQCSICDLHSLPQKRIACASDALHQKKRVRY</sequence>
<feature type="active site" description="Nucleophile" evidence="5">
    <location>
        <position position="509"/>
    </location>
</feature>
<keyword evidence="5" id="KW-0378">Hydrolase</keyword>
<protein>
    <recommendedName>
        <fullName evidence="6">PNPLA domain-containing protein</fullName>
    </recommendedName>
</protein>
<gene>
    <name evidence="7" type="ORF">TSTA_084430</name>
</gene>